<accession>A0A2V3PMZ4</accession>
<evidence type="ECO:0000313" key="1">
    <source>
        <dbReference type="EMBL" id="PXV62351.1"/>
    </source>
</evidence>
<dbReference type="Proteomes" id="UP000247973">
    <property type="component" value="Unassembled WGS sequence"/>
</dbReference>
<name>A0A2V3PMZ4_9BACT</name>
<dbReference type="EMBL" id="QICL01000020">
    <property type="protein sequence ID" value="PXV62351.1"/>
    <property type="molecule type" value="Genomic_DNA"/>
</dbReference>
<gene>
    <name evidence="1" type="ORF">CLV62_12039</name>
</gene>
<protein>
    <submittedName>
        <fullName evidence="1">Uncharacterized protein</fullName>
    </submittedName>
</protein>
<proteinExistence type="predicted"/>
<evidence type="ECO:0000313" key="2">
    <source>
        <dbReference type="Proteomes" id="UP000247973"/>
    </source>
</evidence>
<keyword evidence="2" id="KW-1185">Reference proteome</keyword>
<organism evidence="1 2">
    <name type="scientific">Dysgonomonas alginatilytica</name>
    <dbReference type="NCBI Taxonomy" id="1605892"/>
    <lineage>
        <taxon>Bacteria</taxon>
        <taxon>Pseudomonadati</taxon>
        <taxon>Bacteroidota</taxon>
        <taxon>Bacteroidia</taxon>
        <taxon>Bacteroidales</taxon>
        <taxon>Dysgonomonadaceae</taxon>
        <taxon>Dysgonomonas</taxon>
    </lineage>
</organism>
<sequence>MDELRKLSVLCVSLQYKHHYEGTLDKEIQEQTYILMSDKKSCRHLDNVNLFSTVGCIDYQIELCHLEELRPLTQAENNAWKFLQSFKSDLAKYIVYRLADSDGAVYSID</sequence>
<reference evidence="1 2" key="1">
    <citation type="submission" date="2018-03" db="EMBL/GenBank/DDBJ databases">
        <title>Genomic Encyclopedia of Archaeal and Bacterial Type Strains, Phase II (KMG-II): from individual species to whole genera.</title>
        <authorList>
            <person name="Goeker M."/>
        </authorList>
    </citation>
    <scope>NUCLEOTIDE SEQUENCE [LARGE SCALE GENOMIC DNA]</scope>
    <source>
        <strain evidence="1 2">DSM 100214</strain>
    </source>
</reference>
<comment type="caution">
    <text evidence="1">The sequence shown here is derived from an EMBL/GenBank/DDBJ whole genome shotgun (WGS) entry which is preliminary data.</text>
</comment>
<dbReference type="AlphaFoldDB" id="A0A2V3PMZ4"/>